<evidence type="ECO:0000256" key="4">
    <source>
        <dbReference type="ARBA" id="ARBA00022679"/>
    </source>
</evidence>
<name>A0ABU3PHM9_9BURK</name>
<dbReference type="Proteomes" id="UP001246372">
    <property type="component" value="Unassembled WGS sequence"/>
</dbReference>
<evidence type="ECO:0000256" key="2">
    <source>
        <dbReference type="ARBA" id="ARBA00012438"/>
    </source>
</evidence>
<dbReference type="RefSeq" id="WP_315652961.1">
    <property type="nucleotide sequence ID" value="NZ_JAVXZY010000012.1"/>
</dbReference>
<gene>
    <name evidence="9" type="ORF">RQP53_22565</name>
</gene>
<dbReference type="SMART" id="SM00065">
    <property type="entry name" value="GAF"/>
    <property type="match status" value="1"/>
</dbReference>
<dbReference type="InterPro" id="IPR036890">
    <property type="entry name" value="HATPase_C_sf"/>
</dbReference>
<dbReference type="PRINTS" id="PR00344">
    <property type="entry name" value="BCTRLSENSOR"/>
</dbReference>
<keyword evidence="5" id="KW-0418">Kinase</keyword>
<dbReference type="SUPFAM" id="SSF47384">
    <property type="entry name" value="Homodimeric domain of signal transducing histidine kinase"/>
    <property type="match status" value="1"/>
</dbReference>
<evidence type="ECO:0000256" key="3">
    <source>
        <dbReference type="ARBA" id="ARBA00022553"/>
    </source>
</evidence>
<evidence type="ECO:0000256" key="6">
    <source>
        <dbReference type="ARBA" id="ARBA00023012"/>
    </source>
</evidence>
<dbReference type="Gene3D" id="1.10.287.130">
    <property type="match status" value="1"/>
</dbReference>
<evidence type="ECO:0000259" key="8">
    <source>
        <dbReference type="PROSITE" id="PS50109"/>
    </source>
</evidence>
<dbReference type="EMBL" id="JAVXZY010000012">
    <property type="protein sequence ID" value="MDT9002079.1"/>
    <property type="molecule type" value="Genomic_DNA"/>
</dbReference>
<dbReference type="InterPro" id="IPR004358">
    <property type="entry name" value="Sig_transdc_His_kin-like_C"/>
</dbReference>
<evidence type="ECO:0000313" key="9">
    <source>
        <dbReference type="EMBL" id="MDT9002079.1"/>
    </source>
</evidence>
<dbReference type="PANTHER" id="PTHR43711">
    <property type="entry name" value="TWO-COMPONENT HISTIDINE KINASE"/>
    <property type="match status" value="1"/>
</dbReference>
<protein>
    <recommendedName>
        <fullName evidence="2">histidine kinase</fullName>
        <ecNumber evidence="2">2.7.13.3</ecNumber>
    </recommendedName>
</protein>
<dbReference type="Gene3D" id="1.25.40.10">
    <property type="entry name" value="Tetratricopeptide repeat domain"/>
    <property type="match status" value="1"/>
</dbReference>
<dbReference type="PROSITE" id="PS50109">
    <property type="entry name" value="HIS_KIN"/>
    <property type="match status" value="1"/>
</dbReference>
<dbReference type="PANTHER" id="PTHR43711:SF26">
    <property type="entry name" value="SENSOR HISTIDINE KINASE RCSC"/>
    <property type="match status" value="1"/>
</dbReference>
<keyword evidence="9" id="KW-0067">ATP-binding</keyword>
<dbReference type="Pfam" id="PF02518">
    <property type="entry name" value="HATPase_c"/>
    <property type="match status" value="1"/>
</dbReference>
<dbReference type="InterPro" id="IPR029016">
    <property type="entry name" value="GAF-like_dom_sf"/>
</dbReference>
<dbReference type="SUPFAM" id="SSF55874">
    <property type="entry name" value="ATPase domain of HSP90 chaperone/DNA topoisomerase II/histidine kinase"/>
    <property type="match status" value="1"/>
</dbReference>
<proteinExistence type="predicted"/>
<dbReference type="InterPro" id="IPR050736">
    <property type="entry name" value="Sensor_HK_Regulatory"/>
</dbReference>
<dbReference type="CDD" id="cd00082">
    <property type="entry name" value="HisKA"/>
    <property type="match status" value="1"/>
</dbReference>
<feature type="domain" description="Histidine kinase" evidence="8">
    <location>
        <begin position="863"/>
        <end position="1006"/>
    </location>
</feature>
<dbReference type="InterPro" id="IPR011990">
    <property type="entry name" value="TPR-like_helical_dom_sf"/>
</dbReference>
<keyword evidence="9" id="KW-0547">Nucleotide-binding</keyword>
<evidence type="ECO:0000313" key="10">
    <source>
        <dbReference type="Proteomes" id="UP001246372"/>
    </source>
</evidence>
<keyword evidence="4" id="KW-0808">Transferase</keyword>
<evidence type="ECO:0000256" key="7">
    <source>
        <dbReference type="SAM" id="Coils"/>
    </source>
</evidence>
<comment type="caution">
    <text evidence="9">The sequence shown here is derived from an EMBL/GenBank/DDBJ whole genome shotgun (WGS) entry which is preliminary data.</text>
</comment>
<keyword evidence="3" id="KW-0597">Phosphoprotein</keyword>
<organism evidence="9 10">
    <name type="scientific">Roseateles aquae</name>
    <dbReference type="NCBI Taxonomy" id="3077235"/>
    <lineage>
        <taxon>Bacteria</taxon>
        <taxon>Pseudomonadati</taxon>
        <taxon>Pseudomonadota</taxon>
        <taxon>Betaproteobacteria</taxon>
        <taxon>Burkholderiales</taxon>
        <taxon>Sphaerotilaceae</taxon>
        <taxon>Roseateles</taxon>
    </lineage>
</organism>
<dbReference type="InterPro" id="IPR003018">
    <property type="entry name" value="GAF"/>
</dbReference>
<dbReference type="InterPro" id="IPR005467">
    <property type="entry name" value="His_kinase_dom"/>
</dbReference>
<dbReference type="Pfam" id="PF13185">
    <property type="entry name" value="GAF_2"/>
    <property type="match status" value="1"/>
</dbReference>
<comment type="catalytic activity">
    <reaction evidence="1">
        <text>ATP + protein L-histidine = ADP + protein N-phospho-L-histidine.</text>
        <dbReference type="EC" id="2.7.13.3"/>
    </reaction>
</comment>
<evidence type="ECO:0000256" key="1">
    <source>
        <dbReference type="ARBA" id="ARBA00000085"/>
    </source>
</evidence>
<keyword evidence="6" id="KW-0902">Two-component regulatory system</keyword>
<keyword evidence="10" id="KW-1185">Reference proteome</keyword>
<dbReference type="InterPro" id="IPR036097">
    <property type="entry name" value="HisK_dim/P_sf"/>
</dbReference>
<feature type="coiled-coil region" evidence="7">
    <location>
        <begin position="485"/>
        <end position="519"/>
    </location>
</feature>
<reference evidence="9" key="1">
    <citation type="submission" date="2023-09" db="EMBL/GenBank/DDBJ databases">
        <title>Paucibacter sp. APW11 Genome sequencing and assembly.</title>
        <authorList>
            <person name="Kim I."/>
        </authorList>
    </citation>
    <scope>NUCLEOTIDE SEQUENCE</scope>
    <source>
        <strain evidence="9">APW11</strain>
    </source>
</reference>
<dbReference type="InterPro" id="IPR003661">
    <property type="entry name" value="HisK_dim/P_dom"/>
</dbReference>
<accession>A0ABU3PHM9</accession>
<evidence type="ECO:0000256" key="5">
    <source>
        <dbReference type="ARBA" id="ARBA00022777"/>
    </source>
</evidence>
<dbReference type="SUPFAM" id="SSF55781">
    <property type="entry name" value="GAF domain-like"/>
    <property type="match status" value="1"/>
</dbReference>
<dbReference type="SMART" id="SM00387">
    <property type="entry name" value="HATPase_c"/>
    <property type="match status" value="1"/>
</dbReference>
<dbReference type="GO" id="GO:0005524">
    <property type="term" value="F:ATP binding"/>
    <property type="evidence" value="ECO:0007669"/>
    <property type="project" value="UniProtKB-KW"/>
</dbReference>
<keyword evidence="7" id="KW-0175">Coiled coil</keyword>
<dbReference type="InterPro" id="IPR003594">
    <property type="entry name" value="HATPase_dom"/>
</dbReference>
<dbReference type="SUPFAM" id="SSF48452">
    <property type="entry name" value="TPR-like"/>
    <property type="match status" value="1"/>
</dbReference>
<dbReference type="EC" id="2.7.13.3" evidence="2"/>
<feature type="coiled-coil region" evidence="7">
    <location>
        <begin position="667"/>
        <end position="694"/>
    </location>
</feature>
<sequence>MPAAPAYAVTDAELLPLEQALAATAHQGALPAQLEAMVALAWQLRQRQPQRAQQLRQQAEALLPQAGLTATVQARLAARCRLIEAESRALAGEQHGATALSQQVLLQALRSADAVTAADARLLLASLAADRGEYDELQRELEHVMVAMHSRDPLRHALAQCKQAHAELLQDLASAEPRWAARLRQLSVDAEPALTAWVSNCQGIAFGLHGALGRSAQRFIESCRAAEQTGQLLLAAHSATNAATSFELMHAHESAFEWSQRALELARLAGAHDAQTRALLRSAAALRALGRQDTARTLTAEALQLLEPRRPLREWLMAGLLMAEFALDEGRHAEALALLHDCEQQCRALGSAHVMAEIQQAQARAYLALGRQAAGLQLTQRMLDASGARHLRVDTLELRAKLLLLAEPGAMPTAAAQTAAFEVLQQALQLAEQTEGFVPQASLYEALAQVSTGVGDRAQAYAYTVQAGQAQERRHHEQAVSRASAIELAQQTARARDEHARAQEQAQRERERVQALQRLQATLQSLGDIGRDISAQQDQQTLLATLKRHVQKLLDVATFAVFRLDPGGASLSMVYGVEAGIALPERVFALDDEQRNVPRCARERCEIVVDDEPPGPLVFAGTRHTPSKLYAPLLAGQRLLGVLTVQSFERHAYGEHERAIFRNLAAYAAIALANADASQELQQAQSQLADQERLASLGQLVANVAHEINTPMAVVKSSGESIADGLTHSLARLPALLLSLDEASKAALFGLVEQARQQAELLSSREERNRARALSLQLQAQGIADARRQADLLLRLRAQDDWLALLPMLRHPRAAELLGMADGLATLVRSAANINTAVTRMAKIAFALRRYAAPSPPAEALDFELRGNIEQALHSYQHLLRQGVELALDLERGLYLRGQPDELVQVWGNLIHNALQAMKQQGRLSLRCSGNQEWLEVEIADTGCGIPEAALARIFEPFFSTKPSGEGSGLGLDIASKIIQRHRGKISVQSVPGQGSCFLVRLPRLRDSRP</sequence>
<dbReference type="Gene3D" id="3.30.565.10">
    <property type="entry name" value="Histidine kinase-like ATPase, C-terminal domain"/>
    <property type="match status" value="1"/>
</dbReference>
<dbReference type="Gene3D" id="3.30.450.40">
    <property type="match status" value="1"/>
</dbReference>